<protein>
    <submittedName>
        <fullName evidence="2">Uncharacterized protein</fullName>
    </submittedName>
</protein>
<name>A0A1I2FIZ7_9BACL</name>
<organism evidence="2 3">
    <name type="scientific">Paenibacillus catalpae</name>
    <dbReference type="NCBI Taxonomy" id="1045775"/>
    <lineage>
        <taxon>Bacteria</taxon>
        <taxon>Bacillati</taxon>
        <taxon>Bacillota</taxon>
        <taxon>Bacilli</taxon>
        <taxon>Bacillales</taxon>
        <taxon>Paenibacillaceae</taxon>
        <taxon>Paenibacillus</taxon>
    </lineage>
</organism>
<reference evidence="3" key="1">
    <citation type="submission" date="2016-10" db="EMBL/GenBank/DDBJ databases">
        <authorList>
            <person name="Varghese N."/>
            <person name="Submissions S."/>
        </authorList>
    </citation>
    <scope>NUCLEOTIDE SEQUENCE [LARGE SCALE GENOMIC DNA]</scope>
    <source>
        <strain evidence="3">CGMCC 1.10784</strain>
    </source>
</reference>
<keyword evidence="3" id="KW-1185">Reference proteome</keyword>
<dbReference type="OrthoDB" id="2369695at2"/>
<dbReference type="Proteomes" id="UP000198855">
    <property type="component" value="Unassembled WGS sequence"/>
</dbReference>
<evidence type="ECO:0000313" key="3">
    <source>
        <dbReference type="Proteomes" id="UP000198855"/>
    </source>
</evidence>
<dbReference type="RefSeq" id="WP_091189034.1">
    <property type="nucleotide sequence ID" value="NZ_FOMT01000005.1"/>
</dbReference>
<dbReference type="STRING" id="1045775.SAMN05216378_4898"/>
<dbReference type="EMBL" id="FOMT01000005">
    <property type="protein sequence ID" value="SFF05444.1"/>
    <property type="molecule type" value="Genomic_DNA"/>
</dbReference>
<evidence type="ECO:0000256" key="1">
    <source>
        <dbReference type="SAM" id="MobiDB-lite"/>
    </source>
</evidence>
<feature type="region of interest" description="Disordered" evidence="1">
    <location>
        <begin position="89"/>
        <end position="122"/>
    </location>
</feature>
<sequence>MNLSDMLGYADIQQLSRIASVYQCECNGHSKNDLIQSILSTVSRKDVFEAQISSMKLDEMRFLNSLLFESRDSFSLEELIARVQQSKFGEVEPPAEEPPQKKTKRTTKKKKAEAEVPKETGPREMISRFKHQGWLFNGVTGVNRYMFQVPQDLRTRFRDTLRKKFAAELHFTDEPQMYRDEQLLVQEDIYQLLHYIYHNEVQLSADGSMYKRFSGQILEKLAISEEFPAKGEWRFGYGRHFHHYPNRMSLLYDYCSYMKYFTDNNLVLTLSTSGEERLRSKPANEMEQLYKFWLKLYKGPISNVHALVHWMNSLAEQWVTVDSLRKVLIPFIKPFYYDTADKVLDVRLIGIMVHLGMLRIGEHQEHGTVVRMTKLGRALIAGVSLEDQDRMFLY</sequence>
<feature type="compositionally biased region" description="Basic residues" evidence="1">
    <location>
        <begin position="101"/>
        <end position="111"/>
    </location>
</feature>
<dbReference type="AlphaFoldDB" id="A0A1I2FIZ7"/>
<evidence type="ECO:0000313" key="2">
    <source>
        <dbReference type="EMBL" id="SFF05444.1"/>
    </source>
</evidence>
<gene>
    <name evidence="2" type="ORF">SAMN05216378_4898</name>
</gene>
<accession>A0A1I2FIZ7</accession>
<proteinExistence type="predicted"/>
<feature type="compositionally biased region" description="Basic and acidic residues" evidence="1">
    <location>
        <begin position="112"/>
        <end position="122"/>
    </location>
</feature>